<evidence type="ECO:0000256" key="3">
    <source>
        <dbReference type="ARBA" id="ARBA00022723"/>
    </source>
</evidence>
<dbReference type="PANTHER" id="PTHR21666:SF288">
    <property type="entry name" value="CELL DIVISION PROTEIN YTFB"/>
    <property type="match status" value="1"/>
</dbReference>
<dbReference type="Pfam" id="PF01551">
    <property type="entry name" value="Peptidase_M23"/>
    <property type="match status" value="1"/>
</dbReference>
<evidence type="ECO:0000256" key="6">
    <source>
        <dbReference type="ARBA" id="ARBA00023049"/>
    </source>
</evidence>
<evidence type="ECO:0000256" key="2">
    <source>
        <dbReference type="ARBA" id="ARBA00022670"/>
    </source>
</evidence>
<dbReference type="PANTHER" id="PTHR21666">
    <property type="entry name" value="PEPTIDASE-RELATED"/>
    <property type="match status" value="1"/>
</dbReference>
<keyword evidence="2" id="KW-0645">Protease</keyword>
<keyword evidence="4" id="KW-0378">Hydrolase</keyword>
<keyword evidence="6" id="KW-0482">Metalloprotease</keyword>
<dbReference type="AlphaFoldDB" id="A0A091BAT6"/>
<reference evidence="9 10" key="1">
    <citation type="submission" date="2013-09" db="EMBL/GenBank/DDBJ databases">
        <title>Genome sequencing of Arenimonas composti.</title>
        <authorList>
            <person name="Chen F."/>
            <person name="Wang G."/>
        </authorList>
    </citation>
    <scope>NUCLEOTIDE SEQUENCE [LARGE SCALE GENOMIC DNA]</scope>
    <source>
        <strain evidence="9 10">TR7-09</strain>
    </source>
</reference>
<sequence length="238" mass="24929">MRWLLAFMFGCLIGAAVVIAVLWKPADHGEGVAVPPPSLPEPVPGDGAVTGAPPASVPAPVETPDPSPPRADPHTRAPRPAGPPRGELDATPLIPPLRIPVDGVGAEDLADTWGDARGEGREHDAIDIMAARGTPVRAVADGHVEKLFDSVPGGLTIYQFDAAGAVAFYYAHLDRYAEGLVEGATLRQGDVIGYVGSTGNAADDAPHLHFSVFVLGPERHWWEGEAINPYPLLRGGSE</sequence>
<keyword evidence="10" id="KW-1185">Reference proteome</keyword>
<comment type="caution">
    <text evidence="9">The sequence shown here is derived from an EMBL/GenBank/DDBJ whole genome shotgun (WGS) entry which is preliminary data.</text>
</comment>
<dbReference type="Proteomes" id="UP000029391">
    <property type="component" value="Unassembled WGS sequence"/>
</dbReference>
<evidence type="ECO:0000259" key="8">
    <source>
        <dbReference type="Pfam" id="PF01551"/>
    </source>
</evidence>
<dbReference type="GO" id="GO:0006508">
    <property type="term" value="P:proteolysis"/>
    <property type="evidence" value="ECO:0007669"/>
    <property type="project" value="UniProtKB-KW"/>
</dbReference>
<dbReference type="Gene3D" id="2.70.70.10">
    <property type="entry name" value="Glucose Permease (Domain IIA)"/>
    <property type="match status" value="1"/>
</dbReference>
<feature type="compositionally biased region" description="Pro residues" evidence="7">
    <location>
        <begin position="34"/>
        <end position="43"/>
    </location>
</feature>
<evidence type="ECO:0000256" key="7">
    <source>
        <dbReference type="SAM" id="MobiDB-lite"/>
    </source>
</evidence>
<dbReference type="EMBL" id="AWXU01000030">
    <property type="protein sequence ID" value="KFN49783.1"/>
    <property type="molecule type" value="Genomic_DNA"/>
</dbReference>
<evidence type="ECO:0000256" key="1">
    <source>
        <dbReference type="ARBA" id="ARBA00001947"/>
    </source>
</evidence>
<evidence type="ECO:0000313" key="10">
    <source>
        <dbReference type="Proteomes" id="UP000029391"/>
    </source>
</evidence>
<organism evidence="9 10">
    <name type="scientific">Arenimonas composti TR7-09 = DSM 18010</name>
    <dbReference type="NCBI Taxonomy" id="1121013"/>
    <lineage>
        <taxon>Bacteria</taxon>
        <taxon>Pseudomonadati</taxon>
        <taxon>Pseudomonadota</taxon>
        <taxon>Gammaproteobacteria</taxon>
        <taxon>Lysobacterales</taxon>
        <taxon>Lysobacteraceae</taxon>
        <taxon>Arenimonas</taxon>
    </lineage>
</organism>
<feature type="region of interest" description="Disordered" evidence="7">
    <location>
        <begin position="33"/>
        <end position="94"/>
    </location>
</feature>
<feature type="domain" description="M23ase beta-sheet core" evidence="8">
    <location>
        <begin position="122"/>
        <end position="214"/>
    </location>
</feature>
<dbReference type="GO" id="GO:0004222">
    <property type="term" value="F:metalloendopeptidase activity"/>
    <property type="evidence" value="ECO:0007669"/>
    <property type="project" value="TreeGrafter"/>
</dbReference>
<dbReference type="CDD" id="cd12797">
    <property type="entry name" value="M23_peptidase"/>
    <property type="match status" value="1"/>
</dbReference>
<dbReference type="eggNOG" id="COG0739">
    <property type="taxonomic scope" value="Bacteria"/>
</dbReference>
<evidence type="ECO:0000313" key="9">
    <source>
        <dbReference type="EMBL" id="KFN49783.1"/>
    </source>
</evidence>
<comment type="cofactor">
    <cofactor evidence="1">
        <name>Zn(2+)</name>
        <dbReference type="ChEBI" id="CHEBI:29105"/>
    </cofactor>
</comment>
<keyword evidence="3" id="KW-0479">Metal-binding</keyword>
<evidence type="ECO:0000256" key="4">
    <source>
        <dbReference type="ARBA" id="ARBA00022801"/>
    </source>
</evidence>
<dbReference type="RefSeq" id="WP_051239351.1">
    <property type="nucleotide sequence ID" value="NZ_AUFF01000001.1"/>
</dbReference>
<name>A0A091BAT6_9GAMM</name>
<keyword evidence="5" id="KW-0862">Zinc</keyword>
<feature type="compositionally biased region" description="Pro residues" evidence="7">
    <location>
        <begin position="55"/>
        <end position="70"/>
    </location>
</feature>
<dbReference type="GO" id="GO:0046872">
    <property type="term" value="F:metal ion binding"/>
    <property type="evidence" value="ECO:0007669"/>
    <property type="project" value="UniProtKB-KW"/>
</dbReference>
<evidence type="ECO:0000256" key="5">
    <source>
        <dbReference type="ARBA" id="ARBA00022833"/>
    </source>
</evidence>
<protein>
    <recommendedName>
        <fullName evidence="8">M23ase beta-sheet core domain-containing protein</fullName>
    </recommendedName>
</protein>
<dbReference type="InterPro" id="IPR011055">
    <property type="entry name" value="Dup_hybrid_motif"/>
</dbReference>
<accession>A0A091BAT6</accession>
<proteinExistence type="predicted"/>
<dbReference type="InterPro" id="IPR016047">
    <property type="entry name" value="M23ase_b-sheet_dom"/>
</dbReference>
<dbReference type="SUPFAM" id="SSF51261">
    <property type="entry name" value="Duplicated hybrid motif"/>
    <property type="match status" value="1"/>
</dbReference>
<dbReference type="OrthoDB" id="9800107at2"/>
<dbReference type="STRING" id="1121013.GCA_000426365_00189"/>
<dbReference type="InterPro" id="IPR050570">
    <property type="entry name" value="Cell_wall_metabolism_enzyme"/>
</dbReference>
<gene>
    <name evidence="9" type="ORF">P873_09515</name>
</gene>